<protein>
    <submittedName>
        <fullName evidence="4">Coiled-coil domain-containing protein 25</fullName>
    </submittedName>
</protein>
<dbReference type="InterPro" id="IPR039730">
    <property type="entry name" value="Jlp2/Ccd25"/>
</dbReference>
<dbReference type="PANTHER" id="PTHR13049">
    <property type="entry name" value="DUF814-RELATED"/>
    <property type="match status" value="1"/>
</dbReference>
<dbReference type="OrthoDB" id="200398at2759"/>
<proteinExistence type="inferred from homology"/>
<evidence type="ECO:0000259" key="3">
    <source>
        <dbReference type="Pfam" id="PF05670"/>
    </source>
</evidence>
<dbReference type="AlphaFoldDB" id="A0A0B4FI95"/>
<dbReference type="Pfam" id="PF05670">
    <property type="entry name" value="NFACT-R_1"/>
    <property type="match status" value="1"/>
</dbReference>
<feature type="domain" description="NFACT RNA-binding" evidence="3">
    <location>
        <begin position="1"/>
        <end position="121"/>
    </location>
</feature>
<gene>
    <name evidence="4" type="ORF">MAN_02692</name>
</gene>
<evidence type="ECO:0000313" key="4">
    <source>
        <dbReference type="EMBL" id="KID70178.1"/>
    </source>
</evidence>
<feature type="region of interest" description="Disordered" evidence="2">
    <location>
        <begin position="166"/>
        <end position="222"/>
    </location>
</feature>
<dbReference type="HOGENOM" id="CLU_076656_0_0_1"/>
<organism evidence="4 5">
    <name type="scientific">Metarhizium anisopliae (strain ARSEF 549)</name>
    <dbReference type="NCBI Taxonomy" id="3151832"/>
    <lineage>
        <taxon>Eukaryota</taxon>
        <taxon>Fungi</taxon>
        <taxon>Dikarya</taxon>
        <taxon>Ascomycota</taxon>
        <taxon>Pezizomycotina</taxon>
        <taxon>Sordariomycetes</taxon>
        <taxon>Hypocreomycetidae</taxon>
        <taxon>Hypocreales</taxon>
        <taxon>Clavicipitaceae</taxon>
        <taxon>Metarhizium</taxon>
    </lineage>
</organism>
<feature type="non-terminal residue" evidence="4">
    <location>
        <position position="1"/>
    </location>
</feature>
<comment type="similarity">
    <text evidence="1">Belongs to the CCDC25 family.</text>
</comment>
<accession>A0A0B4FI95</accession>
<dbReference type="EMBL" id="AZNF01000002">
    <property type="protein sequence ID" value="KID70178.1"/>
    <property type="molecule type" value="Genomic_DNA"/>
</dbReference>
<sequence length="222" mass="26034">MVYYFTSSAVEPPGFIYVGKDKFESTSPPPRPFYEDLIRYGWDEDVWFHVDKLSSAHVYLRMREGQTWDALPDALLADLAQLTKANSIEGNKKDNVAVIYTPWSNLRKDGSMDVGQVSFKDARKVRRVLVAARENPVVNRLNRTRVEQRPDLKQLRDERLAELRRREQAAAQTRRKEEARQAQEWKERKWAKDHAYDDMFTEENMAGSSNRDRGADWEDDFM</sequence>
<comment type="caution">
    <text evidence="4">The sequence shown here is derived from an EMBL/GenBank/DDBJ whole genome shotgun (WGS) entry which is preliminary data.</text>
</comment>
<evidence type="ECO:0000313" key="5">
    <source>
        <dbReference type="Proteomes" id="UP000031186"/>
    </source>
</evidence>
<evidence type="ECO:0000256" key="2">
    <source>
        <dbReference type="SAM" id="MobiDB-lite"/>
    </source>
</evidence>
<keyword evidence="5" id="KW-1185">Reference proteome</keyword>
<dbReference type="PANTHER" id="PTHR13049:SF2">
    <property type="entry name" value="COILED-COIL DOMAIN-CONTAINING PROTEIN 25"/>
    <property type="match status" value="1"/>
</dbReference>
<feature type="compositionally biased region" description="Basic and acidic residues" evidence="2">
    <location>
        <begin position="166"/>
        <end position="197"/>
    </location>
</feature>
<reference evidence="4 5" key="1">
    <citation type="journal article" date="2014" name="Proc. Natl. Acad. Sci. U.S.A.">
        <title>Trajectory and genomic determinants of fungal-pathogen speciation and host adaptation.</title>
        <authorList>
            <person name="Hu X."/>
            <person name="Xiao G."/>
            <person name="Zheng P."/>
            <person name="Shang Y."/>
            <person name="Su Y."/>
            <person name="Zhang X."/>
            <person name="Liu X."/>
            <person name="Zhan S."/>
            <person name="St Leger R.J."/>
            <person name="Wang C."/>
        </authorList>
    </citation>
    <scope>NUCLEOTIDE SEQUENCE [LARGE SCALE GENOMIC DNA]</scope>
    <source>
        <strain evidence="4 5">ARSEF 549</strain>
    </source>
</reference>
<evidence type="ECO:0000256" key="1">
    <source>
        <dbReference type="ARBA" id="ARBA00008998"/>
    </source>
</evidence>
<dbReference type="VEuPathDB" id="FungiDB:MAN_02692"/>
<dbReference type="InterPro" id="IPR008532">
    <property type="entry name" value="NFACT_RNA-bd"/>
</dbReference>
<dbReference type="Proteomes" id="UP000031186">
    <property type="component" value="Unassembled WGS sequence"/>
</dbReference>
<name>A0A0B4FI95_METAF</name>